<reference evidence="12 15" key="2">
    <citation type="journal article" date="2019" name="Plant Biotechnol. J.">
        <title>The red bayberry genome and genetic basis of sex determination.</title>
        <authorList>
            <person name="Jia H.M."/>
            <person name="Jia H.J."/>
            <person name="Cai Q.L."/>
            <person name="Wang Y."/>
            <person name="Zhao H.B."/>
            <person name="Yang W.F."/>
            <person name="Wang G.Y."/>
            <person name="Li Y.H."/>
            <person name="Zhan D.L."/>
            <person name="Shen Y.T."/>
            <person name="Niu Q.F."/>
            <person name="Chang L."/>
            <person name="Qiu J."/>
            <person name="Zhao L."/>
            <person name="Xie H.B."/>
            <person name="Fu W.Y."/>
            <person name="Jin J."/>
            <person name="Li X.W."/>
            <person name="Jiao Y."/>
            <person name="Zhou C.C."/>
            <person name="Tu T."/>
            <person name="Chai C.Y."/>
            <person name="Gao J.L."/>
            <person name="Fan L.J."/>
            <person name="van de Weg E."/>
            <person name="Wang J.Y."/>
            <person name="Gao Z.S."/>
        </authorList>
    </citation>
    <scope>NUCLEOTIDE SEQUENCE [LARGE SCALE GENOMIC DNA]</scope>
    <source>
        <tissue evidence="12">Leaves</tissue>
    </source>
</reference>
<keyword evidence="3" id="KW-1003">Cell membrane</keyword>
<organism evidence="12 15">
    <name type="scientific">Morella rubra</name>
    <name type="common">Chinese bayberry</name>
    <dbReference type="NCBI Taxonomy" id="262757"/>
    <lineage>
        <taxon>Eukaryota</taxon>
        <taxon>Viridiplantae</taxon>
        <taxon>Streptophyta</taxon>
        <taxon>Embryophyta</taxon>
        <taxon>Tracheophyta</taxon>
        <taxon>Spermatophyta</taxon>
        <taxon>Magnoliopsida</taxon>
        <taxon>eudicotyledons</taxon>
        <taxon>Gunneridae</taxon>
        <taxon>Pentapetalae</taxon>
        <taxon>rosids</taxon>
        <taxon>fabids</taxon>
        <taxon>Fagales</taxon>
        <taxon>Myricaceae</taxon>
        <taxon>Morella</taxon>
    </lineage>
</organism>
<keyword evidence="8 10" id="KW-0472">Membrane</keyword>
<keyword evidence="12" id="KW-0418">Kinase</keyword>
<evidence type="ECO:0000256" key="10">
    <source>
        <dbReference type="SAM" id="Phobius"/>
    </source>
</evidence>
<dbReference type="SUPFAM" id="SSF52058">
    <property type="entry name" value="L domain-like"/>
    <property type="match status" value="2"/>
</dbReference>
<evidence type="ECO:0000313" key="12">
    <source>
        <dbReference type="EMBL" id="KAB1206542.1"/>
    </source>
</evidence>
<keyword evidence="15" id="KW-1185">Reference proteome</keyword>
<evidence type="ECO:0000256" key="1">
    <source>
        <dbReference type="ARBA" id="ARBA00004236"/>
    </source>
</evidence>
<keyword evidence="12" id="KW-0808">Transferase</keyword>
<dbReference type="AlphaFoldDB" id="A0A6A1V1H9"/>
<comment type="subcellular location">
    <subcellularLocation>
        <location evidence="1">Cell membrane</location>
    </subcellularLocation>
</comment>
<dbReference type="FunFam" id="3.80.10.10:FF:000213">
    <property type="entry name" value="Tyrosine-sulfated glycopeptide receptor 1"/>
    <property type="match status" value="1"/>
</dbReference>
<sequence length="736" mass="81831">MKTSSATKYISVWLVALTFYLSAWSEAGCTEEQSRALLGIRNSTNGSAFADYDGKNCCGAKAIVCESGKVTRIHLESESAPSRIWYPNVTSLTVFDDLEELTLDGMNIGGTLQPFCQLKQLKHLRLINLGHNKLEGIIISCLGMIQSLEELHLGSNRFHGNLPSSIFSNRSKITLFDVSSNQLGGLLSFSIFANASTLNYLDLSKNELEVETESPTWVPSFSLSYLSLESCNVNKKNGHIVPSFISSQHDLALLDLSHNSLEGSTPCQLLFNMTSITNLYLSSNEMKGSFLDCSADNINGPLLTVFDISDNLINGPLPKDIGGLLPFLKEVNMSSNLLEGNIPWSIGDLPLAILDLSKNMLSGTIPSSLTADESPLEYLNLSSNKLEGEMLPNNSVMTRLECLQLGGNHFEGTISPTVLNSPSLVILDVRNNNLSGEIPLWLYDHPRLVAILFRGNHLEGSLSRRMCRMERLQVFDISHNRLSGGIPSCLDNITFWKKSSPDSNYFPQEGRLYFWITINHGLEIGTSFQIKNNIYTFKGLPLQWMTIIDLSSNRLSGSIPSKMGKLTQLLSLNLSNNFLTGSIPISFRDLKSIESLDLSHNQLIGKIPHELVGLTFLSVFSVAYNNFSGRIPFEQQFATFSAQCYEGNPELCGDLLPRKCSSANQRGHEDKSHHMDEKGGTRIIDSPIFFYAFVFFSYACGFWAFFGVLIISKSWRHKYFSVVDRYIESCFGMLSR</sequence>
<dbReference type="Gene3D" id="3.80.10.10">
    <property type="entry name" value="Ribonuclease Inhibitor"/>
    <property type="match status" value="4"/>
</dbReference>
<dbReference type="GO" id="GO:0005886">
    <property type="term" value="C:plasma membrane"/>
    <property type="evidence" value="ECO:0007669"/>
    <property type="project" value="UniProtKB-SubCell"/>
</dbReference>
<evidence type="ECO:0000313" key="15">
    <source>
        <dbReference type="Proteomes" id="UP000516437"/>
    </source>
</evidence>
<reference evidence="12" key="3">
    <citation type="submission" date="2019-09" db="EMBL/GenBank/DDBJ databases">
        <authorList>
            <person name="Gao Z."/>
        </authorList>
    </citation>
    <scope>NUCLEOTIDE SEQUENCE</scope>
    <source>
        <tissue evidence="12">Leaves</tissue>
    </source>
</reference>
<keyword evidence="6" id="KW-0677">Repeat</keyword>
<dbReference type="InterPro" id="IPR051502">
    <property type="entry name" value="RLP_Defense_Trigger"/>
</dbReference>
<evidence type="ECO:0000256" key="7">
    <source>
        <dbReference type="ARBA" id="ARBA00022989"/>
    </source>
</evidence>
<dbReference type="Proteomes" id="UP000516437">
    <property type="component" value="Chromosome 2"/>
</dbReference>
<gene>
    <name evidence="14" type="ORF">CJ030_MR2G016640</name>
    <name evidence="12" type="ORF">CJ030_MR7G000002</name>
    <name evidence="13" type="ORF">CJ030_MR7G002274</name>
</gene>
<dbReference type="PRINTS" id="PR00019">
    <property type="entry name" value="LEURICHRPT"/>
</dbReference>
<comment type="caution">
    <text evidence="12">The sequence shown here is derived from an EMBL/GenBank/DDBJ whole genome shotgun (WGS) entry which is preliminary data.</text>
</comment>
<evidence type="ECO:0000256" key="9">
    <source>
        <dbReference type="ARBA" id="ARBA00023180"/>
    </source>
</evidence>
<evidence type="ECO:0000256" key="2">
    <source>
        <dbReference type="ARBA" id="ARBA00009592"/>
    </source>
</evidence>
<evidence type="ECO:0000256" key="5">
    <source>
        <dbReference type="ARBA" id="ARBA00022692"/>
    </source>
</evidence>
<evidence type="ECO:0000256" key="6">
    <source>
        <dbReference type="ARBA" id="ARBA00022737"/>
    </source>
</evidence>
<dbReference type="Proteomes" id="UP000516437">
    <property type="component" value="Chromosome 7"/>
</dbReference>
<comment type="similarity">
    <text evidence="2">Belongs to the RLP family.</text>
</comment>
<dbReference type="PANTHER" id="PTHR48062:SF21">
    <property type="entry name" value="RECEPTOR-LIKE PROTEIN 12"/>
    <property type="match status" value="1"/>
</dbReference>
<feature type="chain" id="PRO_5036379124" evidence="11">
    <location>
        <begin position="26"/>
        <end position="736"/>
    </location>
</feature>
<feature type="transmembrane region" description="Helical" evidence="10">
    <location>
        <begin position="688"/>
        <end position="711"/>
    </location>
</feature>
<dbReference type="OrthoDB" id="1060944at2759"/>
<keyword evidence="7 10" id="KW-1133">Transmembrane helix</keyword>
<protein>
    <submittedName>
        <fullName evidence="12">LRR receptor-like serine/threonine-protein kinase GSO2</fullName>
    </submittedName>
</protein>
<dbReference type="InterPro" id="IPR003591">
    <property type="entry name" value="Leu-rich_rpt_typical-subtyp"/>
</dbReference>
<evidence type="ECO:0000256" key="11">
    <source>
        <dbReference type="SAM" id="SignalP"/>
    </source>
</evidence>
<keyword evidence="12" id="KW-0675">Receptor</keyword>
<keyword evidence="5 10" id="KW-0812">Transmembrane</keyword>
<dbReference type="Pfam" id="PF13855">
    <property type="entry name" value="LRR_8"/>
    <property type="match status" value="1"/>
</dbReference>
<dbReference type="EMBL" id="RXIC02000025">
    <property type="protein sequence ID" value="KAB1206618.1"/>
    <property type="molecule type" value="Genomic_DNA"/>
</dbReference>
<keyword evidence="4" id="KW-0433">Leucine-rich repeat</keyword>
<dbReference type="EMBL" id="RXIC02000025">
    <property type="protein sequence ID" value="KAB1206542.1"/>
    <property type="molecule type" value="Genomic_DNA"/>
</dbReference>
<dbReference type="InterPro" id="IPR032675">
    <property type="entry name" value="LRR_dom_sf"/>
</dbReference>
<evidence type="ECO:0000256" key="8">
    <source>
        <dbReference type="ARBA" id="ARBA00023136"/>
    </source>
</evidence>
<dbReference type="EMBL" id="RXIC02000020">
    <property type="protein sequence ID" value="KAB1223775.1"/>
    <property type="molecule type" value="Genomic_DNA"/>
</dbReference>
<dbReference type="InterPro" id="IPR001611">
    <property type="entry name" value="Leu-rich_rpt"/>
</dbReference>
<evidence type="ECO:0000256" key="3">
    <source>
        <dbReference type="ARBA" id="ARBA00022475"/>
    </source>
</evidence>
<dbReference type="Pfam" id="PF00560">
    <property type="entry name" value="LRR_1"/>
    <property type="match status" value="4"/>
</dbReference>
<evidence type="ECO:0000256" key="4">
    <source>
        <dbReference type="ARBA" id="ARBA00022614"/>
    </source>
</evidence>
<dbReference type="SMART" id="SM00369">
    <property type="entry name" value="LRR_TYP"/>
    <property type="match status" value="6"/>
</dbReference>
<feature type="signal peptide" evidence="11">
    <location>
        <begin position="1"/>
        <end position="25"/>
    </location>
</feature>
<reference evidence="12" key="1">
    <citation type="submission" date="2018-07" db="EMBL/GenBank/DDBJ databases">
        <authorList>
            <person name="Gao Z.-S."/>
            <person name="Jia H.-M."/>
            <person name="Jia H.-J."/>
            <person name="Cai Q.-L."/>
            <person name="Wang Y."/>
            <person name="Zhao H.-B."/>
        </authorList>
    </citation>
    <scope>NUCLEOTIDE SEQUENCE</scope>
    <source>
        <tissue evidence="12">Leaves</tissue>
    </source>
</reference>
<proteinExistence type="inferred from homology"/>
<evidence type="ECO:0000313" key="13">
    <source>
        <dbReference type="EMBL" id="KAB1206618.1"/>
    </source>
</evidence>
<keyword evidence="11" id="KW-0732">Signal</keyword>
<name>A0A6A1V1H9_9ROSI</name>
<dbReference type="GO" id="GO:0016301">
    <property type="term" value="F:kinase activity"/>
    <property type="evidence" value="ECO:0007669"/>
    <property type="project" value="UniProtKB-KW"/>
</dbReference>
<accession>A0A6A1V1H9</accession>
<evidence type="ECO:0000313" key="14">
    <source>
        <dbReference type="EMBL" id="KAB1223775.1"/>
    </source>
</evidence>
<dbReference type="PANTHER" id="PTHR48062">
    <property type="entry name" value="RECEPTOR-LIKE PROTEIN 14"/>
    <property type="match status" value="1"/>
</dbReference>
<keyword evidence="9" id="KW-0325">Glycoprotein</keyword>